<dbReference type="EMBL" id="HG996476">
    <property type="protein sequence ID" value="CAG1852223.1"/>
    <property type="molecule type" value="Genomic_DNA"/>
</dbReference>
<comment type="similarity">
    <text evidence="1">Belongs to the mTERF family.</text>
</comment>
<accession>A0A8D7FFS0</accession>
<organism evidence="4">
    <name type="scientific">Musa acuminata subsp. malaccensis</name>
    <name type="common">Wild banana</name>
    <name type="synonym">Musa malaccensis</name>
    <dbReference type="NCBI Taxonomy" id="214687"/>
    <lineage>
        <taxon>Eukaryota</taxon>
        <taxon>Viridiplantae</taxon>
        <taxon>Streptophyta</taxon>
        <taxon>Embryophyta</taxon>
        <taxon>Tracheophyta</taxon>
        <taxon>Spermatophyta</taxon>
        <taxon>Magnoliopsida</taxon>
        <taxon>Liliopsida</taxon>
        <taxon>Zingiberales</taxon>
        <taxon>Musaceae</taxon>
        <taxon>Musa</taxon>
    </lineage>
</organism>
<dbReference type="Pfam" id="PF02536">
    <property type="entry name" value="mTERF"/>
    <property type="match status" value="1"/>
</dbReference>
<keyword evidence="2" id="KW-0805">Transcription regulation</keyword>
<dbReference type="PANTHER" id="PTHR13068">
    <property type="entry name" value="CGI-12 PROTEIN-RELATED"/>
    <property type="match status" value="1"/>
</dbReference>
<reference evidence="4" key="1">
    <citation type="submission" date="2021-03" db="EMBL/GenBank/DDBJ databases">
        <authorList>
            <consortium name="Genoscope - CEA"/>
            <person name="William W."/>
        </authorList>
    </citation>
    <scope>NUCLEOTIDE SEQUENCE</scope>
    <source>
        <strain evidence="4">Doubled-haploid Pahang</strain>
    </source>
</reference>
<evidence type="ECO:0000313" key="4">
    <source>
        <dbReference type="EMBL" id="CAG1852223.1"/>
    </source>
</evidence>
<keyword evidence="2" id="KW-0806">Transcription termination</keyword>
<dbReference type="AlphaFoldDB" id="A0A8D7FFS0"/>
<keyword evidence="2" id="KW-0804">Transcription</keyword>
<dbReference type="GO" id="GO:0006353">
    <property type="term" value="P:DNA-templated transcription termination"/>
    <property type="evidence" value="ECO:0007669"/>
    <property type="project" value="UniProtKB-KW"/>
</dbReference>
<evidence type="ECO:0000256" key="2">
    <source>
        <dbReference type="ARBA" id="ARBA00022472"/>
    </source>
</evidence>
<name>A0A8D7FFS0_MUSAM</name>
<dbReference type="SMART" id="SM00733">
    <property type="entry name" value="Mterf"/>
    <property type="match status" value="6"/>
</dbReference>
<dbReference type="InterPro" id="IPR038538">
    <property type="entry name" value="MTERF_sf"/>
</dbReference>
<evidence type="ECO:0000256" key="3">
    <source>
        <dbReference type="ARBA" id="ARBA00022946"/>
    </source>
</evidence>
<dbReference type="GO" id="GO:0003676">
    <property type="term" value="F:nucleic acid binding"/>
    <property type="evidence" value="ECO:0007669"/>
    <property type="project" value="InterPro"/>
</dbReference>
<dbReference type="InterPro" id="IPR003690">
    <property type="entry name" value="MTERF"/>
</dbReference>
<evidence type="ECO:0000256" key="1">
    <source>
        <dbReference type="ARBA" id="ARBA00007692"/>
    </source>
</evidence>
<protein>
    <submittedName>
        <fullName evidence="4">(wild Malaysian banana) hypothetical protein</fullName>
    </submittedName>
</protein>
<dbReference type="FunFam" id="1.25.70.10:FF:000001">
    <property type="entry name" value="Mitochondrial transcription termination factor-like"/>
    <property type="match status" value="1"/>
</dbReference>
<sequence length="389" mass="44910">MFLVQKRLFCLLSCNKSTIHLSSYQLGSLFSFSTAEDHSSNHISKFMLVDPLQSCELSSKEAAKMAKDRICEKKLPSSSPSIDPSIEFFKQSGWSDAQVMKLTRRRPKLIFASAETVLKPRMRSLQDMGFSDTEIFQLVSSCPSLLSFRDIQPRINFWRSLLGSNERFLKACKRNMFMLTSSLARNIEPSISLLREHGISDERISHMVVTMQGYFGRIDKLKEAIKYIEELGVPRDSRVYTYALNVVINVSRSKFDAKSVTLMSFGWSQPDINALFRKCPSIWSFSKKNISDKMTFLMKEAGCELTCISSHPILLKFSLEKRLRPRYEVLNFLDQNKLLDREHNLPSVMMATEEKFRKKFLFLLRKEKFIAQYDSYVVAVHGKHHVAEN</sequence>
<gene>
    <name evidence="4" type="ORF">GSMUA_101780.1</name>
</gene>
<proteinExistence type="inferred from homology"/>
<keyword evidence="3" id="KW-0809">Transit peptide</keyword>
<dbReference type="PANTHER" id="PTHR13068:SF236">
    <property type="entry name" value="OS02G0749800 PROTEIN"/>
    <property type="match status" value="1"/>
</dbReference>
<dbReference type="Gene3D" id="1.25.70.10">
    <property type="entry name" value="Transcription termination factor 3, mitochondrial"/>
    <property type="match status" value="1"/>
</dbReference>